<feature type="transmembrane region" description="Helical" evidence="1">
    <location>
        <begin position="43"/>
        <end position="65"/>
    </location>
</feature>
<evidence type="ECO:0000313" key="2">
    <source>
        <dbReference type="EMBL" id="TCK85397.1"/>
    </source>
</evidence>
<accession>A0A4R1M211</accession>
<comment type="caution">
    <text evidence="2">The sequence shown here is derived from an EMBL/GenBank/DDBJ whole genome shotgun (WGS) entry which is preliminary data.</text>
</comment>
<reference evidence="2 3" key="1">
    <citation type="submission" date="2019-03" db="EMBL/GenBank/DDBJ databases">
        <title>Genomic Encyclopedia of Archaeal and Bacterial Type Strains, Phase II (KMG-II): from individual species to whole genera.</title>
        <authorList>
            <person name="Goeker M."/>
        </authorList>
    </citation>
    <scope>NUCLEOTIDE SEQUENCE [LARGE SCALE GENOMIC DNA]</scope>
    <source>
        <strain evidence="2 3">DSM 22554</strain>
    </source>
</reference>
<evidence type="ECO:0008006" key="4">
    <source>
        <dbReference type="Google" id="ProtNLM"/>
    </source>
</evidence>
<organism evidence="2 3">
    <name type="scientific">Albibacterium bauzanense</name>
    <dbReference type="NCBI Taxonomy" id="653929"/>
    <lineage>
        <taxon>Bacteria</taxon>
        <taxon>Pseudomonadati</taxon>
        <taxon>Bacteroidota</taxon>
        <taxon>Sphingobacteriia</taxon>
        <taxon>Sphingobacteriales</taxon>
        <taxon>Sphingobacteriaceae</taxon>
        <taxon>Albibacterium</taxon>
    </lineage>
</organism>
<dbReference type="OrthoDB" id="329514at2"/>
<keyword evidence="3" id="KW-1185">Reference proteome</keyword>
<dbReference type="Proteomes" id="UP000294616">
    <property type="component" value="Unassembled WGS sequence"/>
</dbReference>
<evidence type="ECO:0000313" key="3">
    <source>
        <dbReference type="Proteomes" id="UP000294616"/>
    </source>
</evidence>
<dbReference type="RefSeq" id="WP_132221564.1">
    <property type="nucleotide sequence ID" value="NZ_SMGO01000001.1"/>
</dbReference>
<protein>
    <recommendedName>
        <fullName evidence="4">Cytochrome B</fullName>
    </recommendedName>
</protein>
<proteinExistence type="predicted"/>
<gene>
    <name evidence="2" type="ORF">C8N28_0703</name>
</gene>
<feature type="transmembrane region" description="Helical" evidence="1">
    <location>
        <begin position="85"/>
        <end position="110"/>
    </location>
</feature>
<evidence type="ECO:0000256" key="1">
    <source>
        <dbReference type="SAM" id="Phobius"/>
    </source>
</evidence>
<feature type="transmembrane region" description="Helical" evidence="1">
    <location>
        <begin position="12"/>
        <end position="31"/>
    </location>
</feature>
<name>A0A4R1M211_9SPHI</name>
<feature type="transmembrane region" description="Helical" evidence="1">
    <location>
        <begin position="122"/>
        <end position="140"/>
    </location>
</feature>
<keyword evidence="1" id="KW-0472">Membrane</keyword>
<sequence>MYLTLLTLHSLVRWFVLISLIVSIYLAYRGWLKNKPYTKSDRIIRIITVSIAHTQLIIGLWLYYISPIVDYFLHNFKESIHQTQLRFFGMEHITMMLIAMTLITAGAGIARRKKVDKDKFKSTAIWYSIALLIIFTSIPWEFSPFTSRPYFRFF</sequence>
<dbReference type="EMBL" id="SMGO01000001">
    <property type="protein sequence ID" value="TCK85397.1"/>
    <property type="molecule type" value="Genomic_DNA"/>
</dbReference>
<keyword evidence="1" id="KW-1133">Transmembrane helix</keyword>
<keyword evidence="1" id="KW-0812">Transmembrane</keyword>
<dbReference type="AlphaFoldDB" id="A0A4R1M211"/>